<dbReference type="PROSITE" id="PS00599">
    <property type="entry name" value="AA_TRANSFER_CLASS_2"/>
    <property type="match status" value="1"/>
</dbReference>
<accession>A0A0Q0RSR9</accession>
<dbReference type="AlphaFoldDB" id="A0A0Q0RSR9"/>
<dbReference type="InterPro" id="IPR015422">
    <property type="entry name" value="PyrdxlP-dep_Trfase_small"/>
</dbReference>
<dbReference type="OrthoDB" id="9929at2157"/>
<dbReference type="Proteomes" id="UP000050320">
    <property type="component" value="Unassembled WGS sequence"/>
</dbReference>
<dbReference type="GO" id="GO:0008483">
    <property type="term" value="F:transaminase activity"/>
    <property type="evidence" value="ECO:0007669"/>
    <property type="project" value="UniProtKB-KW"/>
</dbReference>
<dbReference type="Pfam" id="PF00155">
    <property type="entry name" value="Aminotran_1_2"/>
    <property type="match status" value="1"/>
</dbReference>
<keyword evidence="4 5" id="KW-0663">Pyridoxal phosphate</keyword>
<evidence type="ECO:0000259" key="6">
    <source>
        <dbReference type="Pfam" id="PF00155"/>
    </source>
</evidence>
<comment type="caution">
    <text evidence="7">The sequence shown here is derived from an EMBL/GenBank/DDBJ whole genome shotgun (WGS) entry which is preliminary data.</text>
</comment>
<evidence type="ECO:0000256" key="4">
    <source>
        <dbReference type="ARBA" id="ARBA00022898"/>
    </source>
</evidence>
<feature type="domain" description="Aminotransferase class I/classII large" evidence="6">
    <location>
        <begin position="4"/>
        <end position="307"/>
    </location>
</feature>
<dbReference type="CDD" id="cd00609">
    <property type="entry name" value="AAT_like"/>
    <property type="match status" value="1"/>
</dbReference>
<proteinExistence type="inferred from homology"/>
<gene>
    <name evidence="7" type="ORF">AOG54_03000</name>
</gene>
<organism evidence="7 8">
    <name type="scientific">Acidiplasma aeolicum</name>
    <dbReference type="NCBI Taxonomy" id="507754"/>
    <lineage>
        <taxon>Archaea</taxon>
        <taxon>Methanobacteriati</taxon>
        <taxon>Thermoplasmatota</taxon>
        <taxon>Thermoplasmata</taxon>
        <taxon>Thermoplasmatales</taxon>
        <taxon>Ferroplasmaceae</taxon>
        <taxon>Acidiplasma</taxon>
    </lineage>
</organism>
<dbReference type="SUPFAM" id="SSF53383">
    <property type="entry name" value="PLP-dependent transferases"/>
    <property type="match status" value="1"/>
</dbReference>
<dbReference type="InterPro" id="IPR015424">
    <property type="entry name" value="PyrdxlP-dep_Trfase"/>
</dbReference>
<comment type="similarity">
    <text evidence="5">Belongs to the class-II pyridoxal-phosphate-dependent aminotransferase family.</text>
</comment>
<evidence type="ECO:0000313" key="8">
    <source>
        <dbReference type="Proteomes" id="UP000050320"/>
    </source>
</evidence>
<name>A0A0Q0RSR9_9ARCH</name>
<keyword evidence="3 7" id="KW-0808">Transferase</keyword>
<dbReference type="Gene3D" id="3.90.1150.10">
    <property type="entry name" value="Aspartate Aminotransferase, domain 1"/>
    <property type="match status" value="1"/>
</dbReference>
<evidence type="ECO:0000256" key="1">
    <source>
        <dbReference type="ARBA" id="ARBA00001933"/>
    </source>
</evidence>
<comment type="cofactor">
    <cofactor evidence="1 5">
        <name>pyridoxal 5'-phosphate</name>
        <dbReference type="ChEBI" id="CHEBI:597326"/>
    </cofactor>
</comment>
<dbReference type="GeneID" id="84222511"/>
<evidence type="ECO:0000256" key="2">
    <source>
        <dbReference type="ARBA" id="ARBA00022576"/>
    </source>
</evidence>
<dbReference type="RefSeq" id="WP_048101489.1">
    <property type="nucleotide sequence ID" value="NZ_JBBYJF010000004.1"/>
</dbReference>
<dbReference type="InterPro" id="IPR015421">
    <property type="entry name" value="PyrdxlP-dep_Trfase_major"/>
</dbReference>
<dbReference type="PANTHER" id="PTHR42885">
    <property type="entry name" value="HISTIDINOL-PHOSPHATE AMINOTRANSFERASE-RELATED"/>
    <property type="match status" value="1"/>
</dbReference>
<dbReference type="EMBL" id="LKBG01000123">
    <property type="protein sequence ID" value="KQB35430.1"/>
    <property type="molecule type" value="Genomic_DNA"/>
</dbReference>
<dbReference type="InterPro" id="IPR001917">
    <property type="entry name" value="Aminotrans_II_pyridoxalP_BS"/>
</dbReference>
<evidence type="ECO:0000256" key="3">
    <source>
        <dbReference type="ARBA" id="ARBA00022679"/>
    </source>
</evidence>
<dbReference type="GO" id="GO:0030170">
    <property type="term" value="F:pyridoxal phosphate binding"/>
    <property type="evidence" value="ECO:0007669"/>
    <property type="project" value="InterPro"/>
</dbReference>
<keyword evidence="2 7" id="KW-0032">Aminotransferase</keyword>
<evidence type="ECO:0000313" key="7">
    <source>
        <dbReference type="EMBL" id="KQB35430.1"/>
    </source>
</evidence>
<dbReference type="Gene3D" id="3.40.640.10">
    <property type="entry name" value="Type I PLP-dependent aspartate aminotransferase-like (Major domain)"/>
    <property type="match status" value="1"/>
</dbReference>
<evidence type="ECO:0000256" key="5">
    <source>
        <dbReference type="RuleBase" id="RU003693"/>
    </source>
</evidence>
<protein>
    <submittedName>
        <fullName evidence="7">Histidinol phosphate aminotransferase</fullName>
    </submittedName>
</protein>
<reference evidence="7 8" key="1">
    <citation type="submission" date="2015-09" db="EMBL/GenBank/DDBJ databases">
        <title>Heavy metals and arsenic resistance mechanisms in polyextremophilic archaea of the family Ferroplasmaceae.</title>
        <authorList>
            <person name="Bulaev A.G."/>
            <person name="Kanygina A.V."/>
        </authorList>
    </citation>
    <scope>NUCLEOTIDE SEQUENCE [LARGE SCALE GENOMIC DNA]</scope>
    <source>
        <strain evidence="7 8">VT</strain>
    </source>
</reference>
<dbReference type="PANTHER" id="PTHR42885:SF2">
    <property type="entry name" value="HISTIDINOL-PHOSPHATE AMINOTRANSFERASE"/>
    <property type="match status" value="1"/>
</dbReference>
<dbReference type="InterPro" id="IPR004839">
    <property type="entry name" value="Aminotransferase_I/II_large"/>
</dbReference>
<keyword evidence="8" id="KW-1185">Reference proteome</keyword>
<sequence length="316" mass="36396">MKEIFLDKNENAFDIPENLKYELMEYIKKTPFNRYPEKGLPTLLEKIGDFLGFNQENIIAGNGSDELLNLIISSSRGNVLINSPTFEMYSFYAKNYGRGITDIPLRDDFSIDVDAIKKAGNTGLIVICSPNNPTGNLISKNDIQEVLDLNIPTILDNAYFEFSEEDYTPMINDYDNLIILRTFSKAFSMAGLRVGYGIASEKTASVLKSLQAPFYLNILSAKMAEIMIDNYSYVREKIKYIIDERERVYRHVKDIAYESRANFLYLRHDLYDFMEKKGIHIRKLPLVKDRSRITIGTKEENDIAINAMDEFMENKL</sequence>